<dbReference type="PANTHER" id="PTHR31672:SF7">
    <property type="entry name" value="F-BOX DOMAIN-CONTAINING PROTEIN"/>
    <property type="match status" value="1"/>
</dbReference>
<organism evidence="2 3">
    <name type="scientific">Eleusine coracana subsp. coracana</name>
    <dbReference type="NCBI Taxonomy" id="191504"/>
    <lineage>
        <taxon>Eukaryota</taxon>
        <taxon>Viridiplantae</taxon>
        <taxon>Streptophyta</taxon>
        <taxon>Embryophyta</taxon>
        <taxon>Tracheophyta</taxon>
        <taxon>Spermatophyta</taxon>
        <taxon>Magnoliopsida</taxon>
        <taxon>Liliopsida</taxon>
        <taxon>Poales</taxon>
        <taxon>Poaceae</taxon>
        <taxon>PACMAD clade</taxon>
        <taxon>Chloridoideae</taxon>
        <taxon>Cynodonteae</taxon>
        <taxon>Eleusininae</taxon>
        <taxon>Eleusine</taxon>
    </lineage>
</organism>
<dbReference type="SUPFAM" id="SSF117281">
    <property type="entry name" value="Kelch motif"/>
    <property type="match status" value="1"/>
</dbReference>
<dbReference type="EMBL" id="BQKI01000018">
    <property type="protein sequence ID" value="GJN11013.1"/>
    <property type="molecule type" value="Genomic_DNA"/>
</dbReference>
<evidence type="ECO:0000313" key="2">
    <source>
        <dbReference type="EMBL" id="GJN11013.1"/>
    </source>
</evidence>
<feature type="compositionally biased region" description="Basic and acidic residues" evidence="1">
    <location>
        <begin position="20"/>
        <end position="33"/>
    </location>
</feature>
<accession>A0AAV5DKH0</accession>
<sequence>MGSPKQQAAPLTWLRSHGGTSKDLHSTNDDETARSPGAAVVFDSGERAWAGWLGAPAGGPVPVASAGGLVLYRDQTSGDLTVVNPLTGATRALPSPPPAASTDALHAVAMYDGSSPQCYRVFLFLGDLPDLSVLAFDSSTNAWDHEPVPLTRQHPAQHQHDAEPEPDDDDDGAAVYFLSKSGDVVVSTTTYRIPSRQYACAVTRRRSGPTNDDGGSEAVVAHFLSRSGTVVSVDVARRAFAELPRVHPARHEHAIDVVACDGGAAYAVVLSEFLGAASLRVWEFAEGAWRQVAAMPPAMANAFVGAKADVNCVGHGDRIMVCVTGSGEADINGCFLCDVKSNRWEELPRCVVGGDDGGGDLVAAVSFEPRIEAAV</sequence>
<feature type="region of interest" description="Disordered" evidence="1">
    <location>
        <begin position="1"/>
        <end position="35"/>
    </location>
</feature>
<dbReference type="Gene3D" id="2.120.10.80">
    <property type="entry name" value="Kelch-type beta propeller"/>
    <property type="match status" value="1"/>
</dbReference>
<dbReference type="InterPro" id="IPR050796">
    <property type="entry name" value="SCF_F-box_component"/>
</dbReference>
<protein>
    <submittedName>
        <fullName evidence="2">Uncharacterized protein</fullName>
    </submittedName>
</protein>
<dbReference type="InterPro" id="IPR015915">
    <property type="entry name" value="Kelch-typ_b-propeller"/>
</dbReference>
<dbReference type="AlphaFoldDB" id="A0AAV5DKH0"/>
<evidence type="ECO:0000313" key="3">
    <source>
        <dbReference type="Proteomes" id="UP001054889"/>
    </source>
</evidence>
<reference evidence="2" key="2">
    <citation type="submission" date="2021-12" db="EMBL/GenBank/DDBJ databases">
        <title>Resequencing data analysis of finger millet.</title>
        <authorList>
            <person name="Hatakeyama M."/>
            <person name="Aluri S."/>
            <person name="Balachadran M.T."/>
            <person name="Sivarajan S.R."/>
            <person name="Poveda L."/>
            <person name="Shimizu-Inatsugi R."/>
            <person name="Schlapbach R."/>
            <person name="Sreeman S.M."/>
            <person name="Shimizu K.K."/>
        </authorList>
    </citation>
    <scope>NUCLEOTIDE SEQUENCE</scope>
</reference>
<keyword evidence="3" id="KW-1185">Reference proteome</keyword>
<reference evidence="2" key="1">
    <citation type="journal article" date="2018" name="DNA Res.">
        <title>Multiple hybrid de novo genome assembly of finger millet, an orphan allotetraploid crop.</title>
        <authorList>
            <person name="Hatakeyama M."/>
            <person name="Aluri S."/>
            <person name="Balachadran M.T."/>
            <person name="Sivarajan S.R."/>
            <person name="Patrignani A."/>
            <person name="Gruter S."/>
            <person name="Poveda L."/>
            <person name="Shimizu-Inatsugi R."/>
            <person name="Baeten J."/>
            <person name="Francoijs K.J."/>
            <person name="Nataraja K.N."/>
            <person name="Reddy Y.A.N."/>
            <person name="Phadnis S."/>
            <person name="Ravikumar R.L."/>
            <person name="Schlapbach R."/>
            <person name="Sreeman S.M."/>
            <person name="Shimizu K.K."/>
        </authorList>
    </citation>
    <scope>NUCLEOTIDE SEQUENCE</scope>
</reference>
<dbReference type="Proteomes" id="UP001054889">
    <property type="component" value="Unassembled WGS sequence"/>
</dbReference>
<comment type="caution">
    <text evidence="2">The sequence shown here is derived from an EMBL/GenBank/DDBJ whole genome shotgun (WGS) entry which is preliminary data.</text>
</comment>
<gene>
    <name evidence="2" type="primary">ga29171</name>
    <name evidence="2" type="ORF">PR202_ga29171</name>
</gene>
<evidence type="ECO:0000256" key="1">
    <source>
        <dbReference type="SAM" id="MobiDB-lite"/>
    </source>
</evidence>
<dbReference type="PANTHER" id="PTHR31672">
    <property type="entry name" value="BNACNNG10540D PROTEIN"/>
    <property type="match status" value="1"/>
</dbReference>
<proteinExistence type="predicted"/>
<feature type="region of interest" description="Disordered" evidence="1">
    <location>
        <begin position="145"/>
        <end position="172"/>
    </location>
</feature>
<name>A0AAV5DKH0_ELECO</name>